<keyword evidence="7" id="KW-0805">Transcription regulation</keyword>
<evidence type="ECO:0000256" key="7">
    <source>
        <dbReference type="ARBA" id="ARBA00023015"/>
    </source>
</evidence>
<feature type="domain" description="C2H2-type" evidence="12">
    <location>
        <begin position="529"/>
        <end position="556"/>
    </location>
</feature>
<dbReference type="FunFam" id="3.30.160.60:FF:002343">
    <property type="entry name" value="Zinc finger protein 33A"/>
    <property type="match status" value="3"/>
</dbReference>
<dbReference type="InterPro" id="IPR050717">
    <property type="entry name" value="C2H2-ZF_Transcription_Reg"/>
</dbReference>
<dbReference type="GO" id="GO:0005634">
    <property type="term" value="C:nucleus"/>
    <property type="evidence" value="ECO:0007669"/>
    <property type="project" value="UniProtKB-SubCell"/>
</dbReference>
<evidence type="ECO:0000256" key="8">
    <source>
        <dbReference type="ARBA" id="ARBA00023125"/>
    </source>
</evidence>
<dbReference type="EMBL" id="JAVRJZ010000006">
    <property type="protein sequence ID" value="KAK2721449.1"/>
    <property type="molecule type" value="Genomic_DNA"/>
</dbReference>
<dbReference type="FunFam" id="3.30.160.60:FF:001480">
    <property type="entry name" value="Si:cabz01071911.3"/>
    <property type="match status" value="1"/>
</dbReference>
<dbReference type="Gene3D" id="3.30.160.60">
    <property type="entry name" value="Classic Zinc Finger"/>
    <property type="match status" value="9"/>
</dbReference>
<evidence type="ECO:0000256" key="1">
    <source>
        <dbReference type="ARBA" id="ARBA00004123"/>
    </source>
</evidence>
<keyword evidence="4" id="KW-0677">Repeat</keyword>
<feature type="domain" description="C2H2-type" evidence="12">
    <location>
        <begin position="557"/>
        <end position="584"/>
    </location>
</feature>
<evidence type="ECO:0000256" key="9">
    <source>
        <dbReference type="ARBA" id="ARBA00023163"/>
    </source>
</evidence>
<protein>
    <recommendedName>
        <fullName evidence="12">C2H2-type domain-containing protein</fullName>
    </recommendedName>
</protein>
<feature type="domain" description="C2H2-type" evidence="12">
    <location>
        <begin position="501"/>
        <end position="528"/>
    </location>
</feature>
<feature type="domain" description="C2H2-type" evidence="12">
    <location>
        <begin position="416"/>
        <end position="443"/>
    </location>
</feature>
<comment type="subcellular location">
    <subcellularLocation>
        <location evidence="1">Nucleus</location>
    </subcellularLocation>
</comment>
<dbReference type="InterPro" id="IPR013087">
    <property type="entry name" value="Znf_C2H2_type"/>
</dbReference>
<dbReference type="PROSITE" id="PS50157">
    <property type="entry name" value="ZINC_FINGER_C2H2_2"/>
    <property type="match status" value="9"/>
</dbReference>
<dbReference type="Proteomes" id="UP001187531">
    <property type="component" value="Unassembled WGS sequence"/>
</dbReference>
<keyword evidence="3" id="KW-0479">Metal-binding</keyword>
<reference evidence="13" key="1">
    <citation type="submission" date="2023-07" db="EMBL/GenBank/DDBJ databases">
        <title>Chromosome-level genome assembly of Artemia franciscana.</title>
        <authorList>
            <person name="Jo E."/>
        </authorList>
    </citation>
    <scope>NUCLEOTIDE SEQUENCE</scope>
    <source>
        <tissue evidence="13">Whole body</tissue>
    </source>
</reference>
<feature type="domain" description="C2H2-type" evidence="12">
    <location>
        <begin position="613"/>
        <end position="640"/>
    </location>
</feature>
<dbReference type="GO" id="GO:0000981">
    <property type="term" value="F:DNA-binding transcription factor activity, RNA polymerase II-specific"/>
    <property type="evidence" value="ECO:0007669"/>
    <property type="project" value="TreeGrafter"/>
</dbReference>
<proteinExistence type="inferred from homology"/>
<keyword evidence="14" id="KW-1185">Reference proteome</keyword>
<evidence type="ECO:0000256" key="3">
    <source>
        <dbReference type="ARBA" id="ARBA00022723"/>
    </source>
</evidence>
<dbReference type="InterPro" id="IPR036236">
    <property type="entry name" value="Znf_C2H2_sf"/>
</dbReference>
<feature type="domain" description="C2H2-type" evidence="12">
    <location>
        <begin position="472"/>
        <end position="500"/>
    </location>
</feature>
<sequence length="641" mass="72937">MFHKRLIYSVMDVFQIPKMAELITLSESSDIKKEVQNDLPGDCEEIFNTSDLYGSLKQEVFPADTFSEYSGSCKLEPDTQELDSTCFDNKGVENASLSGTKTFTELSNSTLSPQCQVSPMVNSPIISPLSSESDFQEVDRNNEEAEDISSNDTEMLKETSNSILSHEHQNLPVVVSPMIINSLSESDSQELNSNDEEITHSTISDGLSQPDLLGPKPIVMVERLTEKAIEELSEGIWRCSSCGKAEKSYLILDLHIDTGCEELSPIECDICPAVVREYSNFVVHFMEHKMGGTRRCPICLQEPITDLKQHLILEDHFSINVSNLDLLDNTSPADSLNPSTSGCSNSLESDYEAKRVNNQNECLNARLQGKKQRKFERRQRIKTAKKTYKCNSCNKCFSYPRNLKNHQRLHTGEKQFKCGICQKIFVQKSNFNIHQRVHTGEKPFKCHLCQKKFSRLSHLNKHQRMHTGEKPFECDACQKRFADSSGLNLHQRVVHTGEKPYKCGICQKSFSQKGHFNIHQRVHTGERPFKCDVCQKRFVDSSGLIVHQRVHTGEKPFECDICEKRYSQAGDLKKHLRVHTGEKLFKCDACQKRFFDSSALNVHRRVHTGEKPFKCDACNKAFSQSANLNKHQRLHIGEKPF</sequence>
<evidence type="ECO:0000259" key="12">
    <source>
        <dbReference type="PROSITE" id="PS50157"/>
    </source>
</evidence>
<keyword evidence="8" id="KW-0238">DNA-binding</keyword>
<dbReference type="PANTHER" id="PTHR14196">
    <property type="entry name" value="ODD-SKIPPED - RELATED"/>
    <property type="match status" value="1"/>
</dbReference>
<feature type="domain" description="C2H2-type" evidence="12">
    <location>
        <begin position="444"/>
        <end position="471"/>
    </location>
</feature>
<dbReference type="FunFam" id="3.30.160.60:FF:000490">
    <property type="entry name" value="Zinc finger protein 605"/>
    <property type="match status" value="1"/>
</dbReference>
<dbReference type="PANTHER" id="PTHR14196:SF12">
    <property type="entry name" value="ZINC FINGER PROTEIN 208-LIKE"/>
    <property type="match status" value="1"/>
</dbReference>
<dbReference type="GO" id="GO:0008270">
    <property type="term" value="F:zinc ion binding"/>
    <property type="evidence" value="ECO:0007669"/>
    <property type="project" value="UniProtKB-KW"/>
</dbReference>
<evidence type="ECO:0000256" key="5">
    <source>
        <dbReference type="ARBA" id="ARBA00022771"/>
    </source>
</evidence>
<dbReference type="FunFam" id="3.30.160.60:FF:000250">
    <property type="entry name" value="zinc finger protein 197 isoform X1"/>
    <property type="match status" value="1"/>
</dbReference>
<dbReference type="AlphaFoldDB" id="A0AA88I6Z4"/>
<evidence type="ECO:0000313" key="13">
    <source>
        <dbReference type="EMBL" id="KAK2721449.1"/>
    </source>
</evidence>
<gene>
    <name evidence="13" type="ORF">QYM36_003664</name>
</gene>
<dbReference type="FunFam" id="3.30.160.60:FF:001437">
    <property type="entry name" value="Zinc finger protein 594"/>
    <property type="match status" value="1"/>
</dbReference>
<keyword evidence="9" id="KW-0804">Transcription</keyword>
<accession>A0AA88I6Z4</accession>
<dbReference type="FunFam" id="3.30.160.60:FF:000557">
    <property type="entry name" value="zinc finger and SCAN domain-containing protein 29"/>
    <property type="match status" value="2"/>
</dbReference>
<evidence type="ECO:0000256" key="4">
    <source>
        <dbReference type="ARBA" id="ARBA00022737"/>
    </source>
</evidence>
<dbReference type="GO" id="GO:0000977">
    <property type="term" value="F:RNA polymerase II transcription regulatory region sequence-specific DNA binding"/>
    <property type="evidence" value="ECO:0007669"/>
    <property type="project" value="TreeGrafter"/>
</dbReference>
<evidence type="ECO:0000256" key="2">
    <source>
        <dbReference type="ARBA" id="ARBA00006991"/>
    </source>
</evidence>
<dbReference type="SMART" id="SM00355">
    <property type="entry name" value="ZnF_C2H2"/>
    <property type="match status" value="10"/>
</dbReference>
<dbReference type="PROSITE" id="PS00028">
    <property type="entry name" value="ZINC_FINGER_C2H2_1"/>
    <property type="match status" value="9"/>
</dbReference>
<comment type="similarity">
    <text evidence="2">Belongs to the krueppel C2H2-type zinc-finger protein family.</text>
</comment>
<dbReference type="Pfam" id="PF00096">
    <property type="entry name" value="zf-C2H2"/>
    <property type="match status" value="9"/>
</dbReference>
<feature type="domain" description="C2H2-type" evidence="12">
    <location>
        <begin position="585"/>
        <end position="612"/>
    </location>
</feature>
<dbReference type="SUPFAM" id="SSF57667">
    <property type="entry name" value="beta-beta-alpha zinc fingers"/>
    <property type="match status" value="5"/>
</dbReference>
<comment type="caution">
    <text evidence="13">The sequence shown here is derived from an EMBL/GenBank/DDBJ whole genome shotgun (WGS) entry which is preliminary data.</text>
</comment>
<evidence type="ECO:0000256" key="10">
    <source>
        <dbReference type="ARBA" id="ARBA00023242"/>
    </source>
</evidence>
<keyword evidence="6" id="KW-0862">Zinc</keyword>
<keyword evidence="5 11" id="KW-0863">Zinc-finger</keyword>
<keyword evidence="10" id="KW-0539">Nucleus</keyword>
<feature type="domain" description="C2H2-type" evidence="12">
    <location>
        <begin position="388"/>
        <end position="415"/>
    </location>
</feature>
<evidence type="ECO:0000256" key="11">
    <source>
        <dbReference type="PROSITE-ProRule" id="PRU00042"/>
    </source>
</evidence>
<organism evidence="13 14">
    <name type="scientific">Artemia franciscana</name>
    <name type="common">Brine shrimp</name>
    <name type="synonym">Artemia sanfranciscana</name>
    <dbReference type="NCBI Taxonomy" id="6661"/>
    <lineage>
        <taxon>Eukaryota</taxon>
        <taxon>Metazoa</taxon>
        <taxon>Ecdysozoa</taxon>
        <taxon>Arthropoda</taxon>
        <taxon>Crustacea</taxon>
        <taxon>Branchiopoda</taxon>
        <taxon>Anostraca</taxon>
        <taxon>Artemiidae</taxon>
        <taxon>Artemia</taxon>
    </lineage>
</organism>
<name>A0AA88I6Z4_ARTSF</name>
<evidence type="ECO:0000313" key="14">
    <source>
        <dbReference type="Proteomes" id="UP001187531"/>
    </source>
</evidence>
<evidence type="ECO:0000256" key="6">
    <source>
        <dbReference type="ARBA" id="ARBA00022833"/>
    </source>
</evidence>